<reference evidence="1 2" key="1">
    <citation type="journal article" date="2019" name="Nat. Ecol. Evol.">
        <title>Megaphylogeny resolves global patterns of mushroom evolution.</title>
        <authorList>
            <person name="Varga T."/>
            <person name="Krizsan K."/>
            <person name="Foldi C."/>
            <person name="Dima B."/>
            <person name="Sanchez-Garcia M."/>
            <person name="Sanchez-Ramirez S."/>
            <person name="Szollosi G.J."/>
            <person name="Szarkandi J.G."/>
            <person name="Papp V."/>
            <person name="Albert L."/>
            <person name="Andreopoulos W."/>
            <person name="Angelini C."/>
            <person name="Antonin V."/>
            <person name="Barry K.W."/>
            <person name="Bougher N.L."/>
            <person name="Buchanan P."/>
            <person name="Buyck B."/>
            <person name="Bense V."/>
            <person name="Catcheside P."/>
            <person name="Chovatia M."/>
            <person name="Cooper J."/>
            <person name="Damon W."/>
            <person name="Desjardin D."/>
            <person name="Finy P."/>
            <person name="Geml J."/>
            <person name="Haridas S."/>
            <person name="Hughes K."/>
            <person name="Justo A."/>
            <person name="Karasinski D."/>
            <person name="Kautmanova I."/>
            <person name="Kiss B."/>
            <person name="Kocsube S."/>
            <person name="Kotiranta H."/>
            <person name="LaButti K.M."/>
            <person name="Lechner B.E."/>
            <person name="Liimatainen K."/>
            <person name="Lipzen A."/>
            <person name="Lukacs Z."/>
            <person name="Mihaltcheva S."/>
            <person name="Morgado L.N."/>
            <person name="Niskanen T."/>
            <person name="Noordeloos M.E."/>
            <person name="Ohm R.A."/>
            <person name="Ortiz-Santana B."/>
            <person name="Ovrebo C."/>
            <person name="Racz N."/>
            <person name="Riley R."/>
            <person name="Savchenko A."/>
            <person name="Shiryaev A."/>
            <person name="Soop K."/>
            <person name="Spirin V."/>
            <person name="Szebenyi C."/>
            <person name="Tomsovsky M."/>
            <person name="Tulloss R.E."/>
            <person name="Uehling J."/>
            <person name="Grigoriev I.V."/>
            <person name="Vagvolgyi C."/>
            <person name="Papp T."/>
            <person name="Martin F.M."/>
            <person name="Miettinen O."/>
            <person name="Hibbett D.S."/>
            <person name="Nagy L.G."/>
        </authorList>
    </citation>
    <scope>NUCLEOTIDE SEQUENCE [LARGE SCALE GENOMIC DNA]</scope>
    <source>
        <strain evidence="1 2">NL-1719</strain>
    </source>
</reference>
<organism evidence="1 2">
    <name type="scientific">Pluteus cervinus</name>
    <dbReference type="NCBI Taxonomy" id="181527"/>
    <lineage>
        <taxon>Eukaryota</taxon>
        <taxon>Fungi</taxon>
        <taxon>Dikarya</taxon>
        <taxon>Basidiomycota</taxon>
        <taxon>Agaricomycotina</taxon>
        <taxon>Agaricomycetes</taxon>
        <taxon>Agaricomycetidae</taxon>
        <taxon>Agaricales</taxon>
        <taxon>Pluteineae</taxon>
        <taxon>Pluteaceae</taxon>
        <taxon>Pluteus</taxon>
    </lineage>
</organism>
<name>A0ACD2ZW96_9AGAR</name>
<dbReference type="Proteomes" id="UP000308600">
    <property type="component" value="Unassembled WGS sequence"/>
</dbReference>
<accession>A0ACD2ZW96</accession>
<sequence>MPSRQDEYDSSKYPSNTSTSNMVDALTNALMALSPSPSEERQGGNLFFSESTVNALNSNHSNADLSLNVPRLKTPTRSSSSDGQDLFMFGISDDRPFSFIPEDNQMFSSGWEDLSAFASHLDSAADTLVPPSPVNLLDSATATLVYPSLSTTPKCTSSGDLFTPTSIQYPENTSTPYSPASDNASPTMATYEPPTDEEMEDQQENGNKRKATTSLNLMLMKRRKMVQHTADGAGGHPPGPPAPHWTPRKGSCEKWCGT</sequence>
<dbReference type="EMBL" id="ML210085">
    <property type="protein sequence ID" value="TFK57773.1"/>
    <property type="molecule type" value="Genomic_DNA"/>
</dbReference>
<protein>
    <submittedName>
        <fullName evidence="1">Uncharacterized protein</fullName>
    </submittedName>
</protein>
<evidence type="ECO:0000313" key="1">
    <source>
        <dbReference type="EMBL" id="TFK57773.1"/>
    </source>
</evidence>
<gene>
    <name evidence="1" type="ORF">BDN72DRAFT_907527</name>
</gene>
<evidence type="ECO:0000313" key="2">
    <source>
        <dbReference type="Proteomes" id="UP000308600"/>
    </source>
</evidence>
<proteinExistence type="predicted"/>
<keyword evidence="2" id="KW-1185">Reference proteome</keyword>